<dbReference type="InterPro" id="IPR027417">
    <property type="entry name" value="P-loop_NTPase"/>
</dbReference>
<dbReference type="Pfam" id="PF07683">
    <property type="entry name" value="CobW_C"/>
    <property type="match status" value="1"/>
</dbReference>
<dbReference type="OrthoDB" id="9808822at2"/>
<evidence type="ECO:0000256" key="1">
    <source>
        <dbReference type="ARBA" id="ARBA00022741"/>
    </source>
</evidence>
<keyword evidence="1" id="KW-0547">Nucleotide-binding</keyword>
<name>A0A4V2FSH8_9BURK</name>
<dbReference type="InterPro" id="IPR051316">
    <property type="entry name" value="Zinc-reg_GTPase_activator"/>
</dbReference>
<evidence type="ECO:0000256" key="5">
    <source>
        <dbReference type="ARBA" id="ARBA00045658"/>
    </source>
</evidence>
<dbReference type="Proteomes" id="UP000293398">
    <property type="component" value="Unassembled WGS sequence"/>
</dbReference>
<dbReference type="Pfam" id="PF02492">
    <property type="entry name" value="cobW"/>
    <property type="match status" value="1"/>
</dbReference>
<dbReference type="Gene3D" id="3.30.1220.10">
    <property type="entry name" value="CobW-like, C-terminal domain"/>
    <property type="match status" value="1"/>
</dbReference>
<dbReference type="Gene3D" id="3.40.50.300">
    <property type="entry name" value="P-loop containing nucleotide triphosphate hydrolases"/>
    <property type="match status" value="1"/>
</dbReference>
<evidence type="ECO:0000313" key="8">
    <source>
        <dbReference type="EMBL" id="RZT94379.1"/>
    </source>
</evidence>
<accession>A0A4V2FSH8</accession>
<comment type="catalytic activity">
    <reaction evidence="6">
        <text>GTP + H2O = GDP + phosphate + H(+)</text>
        <dbReference type="Rhea" id="RHEA:19669"/>
        <dbReference type="ChEBI" id="CHEBI:15377"/>
        <dbReference type="ChEBI" id="CHEBI:15378"/>
        <dbReference type="ChEBI" id="CHEBI:37565"/>
        <dbReference type="ChEBI" id="CHEBI:43474"/>
        <dbReference type="ChEBI" id="CHEBI:58189"/>
    </reaction>
    <physiologicalReaction direction="left-to-right" evidence="6">
        <dbReference type="Rhea" id="RHEA:19670"/>
    </physiologicalReaction>
</comment>
<gene>
    <name evidence="8" type="ORF">EV681_2798</name>
</gene>
<comment type="function">
    <text evidence="5">Zinc chaperone that directly transfers zinc cofactor to target proteins, thereby activating them. Zinc is transferred from the CXCC motif in the GTPase domain to the zinc binding site in target proteins in a process requiring GTP hydrolysis.</text>
</comment>
<evidence type="ECO:0000259" key="7">
    <source>
        <dbReference type="SMART" id="SM00833"/>
    </source>
</evidence>
<protein>
    <submittedName>
        <fullName evidence="8">G3E family GTPase</fullName>
    </submittedName>
</protein>
<dbReference type="CDD" id="cd03112">
    <property type="entry name" value="CobW-like"/>
    <property type="match status" value="1"/>
</dbReference>
<evidence type="ECO:0000313" key="9">
    <source>
        <dbReference type="Proteomes" id="UP000293398"/>
    </source>
</evidence>
<keyword evidence="9" id="KW-1185">Reference proteome</keyword>
<dbReference type="PANTHER" id="PTHR13748">
    <property type="entry name" value="COBW-RELATED"/>
    <property type="match status" value="1"/>
</dbReference>
<dbReference type="EMBL" id="SHKO01000002">
    <property type="protein sequence ID" value="RZT94379.1"/>
    <property type="molecule type" value="Genomic_DNA"/>
</dbReference>
<dbReference type="AlphaFoldDB" id="A0A4V2FSH8"/>
<organism evidence="8 9">
    <name type="scientific">Advenella incenata</name>
    <dbReference type="NCBI Taxonomy" id="267800"/>
    <lineage>
        <taxon>Bacteria</taxon>
        <taxon>Pseudomonadati</taxon>
        <taxon>Pseudomonadota</taxon>
        <taxon>Betaproteobacteria</taxon>
        <taxon>Burkholderiales</taxon>
        <taxon>Alcaligenaceae</taxon>
    </lineage>
</organism>
<dbReference type="GO" id="GO:0000166">
    <property type="term" value="F:nucleotide binding"/>
    <property type="evidence" value="ECO:0007669"/>
    <property type="project" value="UniProtKB-KW"/>
</dbReference>
<comment type="similarity">
    <text evidence="4">Belongs to the SIMIBI class G3E GTPase family. ZNG1 subfamily.</text>
</comment>
<feature type="domain" description="CobW C-terminal" evidence="7">
    <location>
        <begin position="233"/>
        <end position="321"/>
    </location>
</feature>
<sequence>MSQAIALTVLGGFLGAGKTTVLNHLLQAPHGLRLMVLVNDFGAVNIDASLIQSVSGDGVISLRNGCVCCSMGGELMNALMAIEKQATNLDGLIIEGSGVSDPNKIAQIGALGQGFALQSIITIVDAAAVLEQCEDRHTGDMVKTQIAAAHMILLNKIDLVDEARRKQVLAWLHETAPGVPVFAGSNGQFDWTLLLSRKGQHAFPSQSQSPSAGGADTGLFAGRQATAPAAYSFESYSFDNAGAFDEQRLRAAFSQMPAPVLRAKGIVLLGPEKKSCVLHYVRGQRVSLEPAMPTIAAGPLVFVGTTELDKVALQDALRQAVLA</sequence>
<dbReference type="InterPro" id="IPR011629">
    <property type="entry name" value="CobW-like_C"/>
</dbReference>
<evidence type="ECO:0000256" key="4">
    <source>
        <dbReference type="ARBA" id="ARBA00034320"/>
    </source>
</evidence>
<keyword evidence="2" id="KW-0378">Hydrolase</keyword>
<comment type="caution">
    <text evidence="8">The sequence shown here is derived from an EMBL/GenBank/DDBJ whole genome shotgun (WGS) entry which is preliminary data.</text>
</comment>
<dbReference type="GO" id="GO:0016787">
    <property type="term" value="F:hydrolase activity"/>
    <property type="evidence" value="ECO:0007669"/>
    <property type="project" value="UniProtKB-KW"/>
</dbReference>
<dbReference type="SUPFAM" id="SSF90002">
    <property type="entry name" value="Hypothetical protein YjiA, C-terminal domain"/>
    <property type="match status" value="1"/>
</dbReference>
<dbReference type="SUPFAM" id="SSF52540">
    <property type="entry name" value="P-loop containing nucleoside triphosphate hydrolases"/>
    <property type="match status" value="1"/>
</dbReference>
<evidence type="ECO:0000256" key="6">
    <source>
        <dbReference type="ARBA" id="ARBA00049117"/>
    </source>
</evidence>
<keyword evidence="3" id="KW-0143">Chaperone</keyword>
<dbReference type="RefSeq" id="WP_128392953.1">
    <property type="nucleotide sequence ID" value="NZ_SHKO01000002.1"/>
</dbReference>
<dbReference type="InterPro" id="IPR003495">
    <property type="entry name" value="CobW/HypB/UreG_nucleotide-bd"/>
</dbReference>
<proteinExistence type="inferred from homology"/>
<evidence type="ECO:0000256" key="3">
    <source>
        <dbReference type="ARBA" id="ARBA00023186"/>
    </source>
</evidence>
<evidence type="ECO:0000256" key="2">
    <source>
        <dbReference type="ARBA" id="ARBA00022801"/>
    </source>
</evidence>
<dbReference type="SMART" id="SM00833">
    <property type="entry name" value="CobW_C"/>
    <property type="match status" value="1"/>
</dbReference>
<dbReference type="InterPro" id="IPR036627">
    <property type="entry name" value="CobW-likC_sf"/>
</dbReference>
<reference evidence="8 9" key="1">
    <citation type="submission" date="2019-02" db="EMBL/GenBank/DDBJ databases">
        <title>Genomic Encyclopedia of Type Strains, Phase IV (KMG-IV): sequencing the most valuable type-strain genomes for metagenomic binning, comparative biology and taxonomic classification.</title>
        <authorList>
            <person name="Goeker M."/>
        </authorList>
    </citation>
    <scope>NUCLEOTIDE SEQUENCE [LARGE SCALE GENOMIC DNA]</scope>
    <source>
        <strain evidence="8 9">DSM 23814</strain>
    </source>
</reference>